<feature type="region of interest" description="Disordered" evidence="1">
    <location>
        <begin position="573"/>
        <end position="630"/>
    </location>
</feature>
<evidence type="ECO:0000313" key="3">
    <source>
        <dbReference type="Proteomes" id="UP000557566"/>
    </source>
</evidence>
<sequence length="897" mass="97141">MDVTLLLNQSAGLTGCNEASRESTPSYAIGGPSTAPSTALPTPSPDRSFSRRDGETRHGRGRTPWSAGGYSLPLHGDSKFRSESTYSFRSASEQVDSEASYRTATVHSRTGSMDSDVTSSQESRSVLRPQPVRAATLDSMARWHDASERRAPSWDERRGEPSMAARHKFSDSHSSLSSYGSWQSRSHSRISSATTMSGSHAGGLSLAELPILESKGVERQDLKRKPPYGDEQPRHEQPRHEQPRLPAMAKRLPPAALVLGTAQPERPGSPSDAVLNMSGPGRSRQNPDGPRPPFTRATHLFSSPKLHKRAISAPDFASAVGCLPLRVPRQPYALLPPRRQAMAVPATSPSGPRHVSAAARLAKDSKPLAGRMDSSPDVVSLQTLPAQDKTKAFKGDEGEPRCMFVASCDTGSQLRKAISHLFGRNKSCTLKIPKEVWVYYCRKHYQRIRYRNARTYPSNQMELVKVQIRRLQTWSESNKAKGEAPYIKQWTLSLRKREQNRLESGKATLDAGDEDHAAAQSGSVVPDWIIQLVGDGYTTDKMLEIAERLHKDIAEGMLSQVPEIEFLPDIVDDDEGASAKPARPRRQNSSNAGSKMPKRKAPGFAHMSRQSSLSGEAASPEYAAKDDETVSGLVSPFGKRARLDRASDAPHPEPSGFSHGRAPMHAYAAPTYSDGRWGPPRAPKVVPKMRPLEYSLLREPDQAHARGFHPLGGGQTFYADARLTLPSISSHMSAAHLVPHPVPGGHGASRVSHQRSASAFTPATRPMPSSTRPSSSGSGAHAAPYGGLAMYELGSHTLHGGHLGGQPYHEESGWVTSYGPAYGPQRSVFHQAAMYGPVHCQDALSPRPGSGSSSSYGMPETSPTFDQAGNAVEPDRGRMRAMVSLSGVDEAAGRRDG</sequence>
<feature type="region of interest" description="Disordered" evidence="1">
    <location>
        <begin position="215"/>
        <end position="246"/>
    </location>
</feature>
<feature type="region of interest" description="Disordered" evidence="1">
    <location>
        <begin position="261"/>
        <end position="298"/>
    </location>
</feature>
<feature type="compositionally biased region" description="Polar residues" evidence="1">
    <location>
        <begin position="1"/>
        <end position="12"/>
    </location>
</feature>
<accession>A0A8H4LZ67</accession>
<feature type="compositionally biased region" description="Polar residues" evidence="1">
    <location>
        <begin position="100"/>
        <end position="124"/>
    </location>
</feature>
<feature type="compositionally biased region" description="Low complexity" evidence="1">
    <location>
        <begin position="32"/>
        <end position="41"/>
    </location>
</feature>
<feature type="region of interest" description="Disordered" evidence="1">
    <location>
        <begin position="1"/>
        <end position="77"/>
    </location>
</feature>
<evidence type="ECO:0000256" key="1">
    <source>
        <dbReference type="SAM" id="MobiDB-lite"/>
    </source>
</evidence>
<dbReference type="Proteomes" id="UP000557566">
    <property type="component" value="Unassembled WGS sequence"/>
</dbReference>
<gene>
    <name evidence="2" type="ORF">G6O67_004456</name>
</gene>
<feature type="compositionally biased region" description="Basic and acidic residues" evidence="1">
    <location>
        <begin position="141"/>
        <end position="160"/>
    </location>
</feature>
<comment type="caution">
    <text evidence="2">The sequence shown here is derived from an EMBL/GenBank/DDBJ whole genome shotgun (WGS) entry which is preliminary data.</text>
</comment>
<reference evidence="2 3" key="1">
    <citation type="journal article" date="2020" name="Genome Biol. Evol.">
        <title>A new high-quality draft genome assembly of the Chinese cordyceps Ophiocordyceps sinensis.</title>
        <authorList>
            <person name="Shu R."/>
            <person name="Zhang J."/>
            <person name="Meng Q."/>
            <person name="Zhang H."/>
            <person name="Zhou G."/>
            <person name="Li M."/>
            <person name="Wu P."/>
            <person name="Zhao Y."/>
            <person name="Chen C."/>
            <person name="Qin Q."/>
        </authorList>
    </citation>
    <scope>NUCLEOTIDE SEQUENCE [LARGE SCALE GENOMIC DNA]</scope>
    <source>
        <strain evidence="2 3">IOZ07</strain>
    </source>
</reference>
<dbReference type="EMBL" id="JAAVMX010000005">
    <property type="protein sequence ID" value="KAF4508018.1"/>
    <property type="molecule type" value="Genomic_DNA"/>
</dbReference>
<name>A0A8H4LZ67_9HYPO</name>
<feature type="region of interest" description="Disordered" evidence="1">
    <location>
        <begin position="643"/>
        <end position="663"/>
    </location>
</feature>
<feature type="region of interest" description="Disordered" evidence="1">
    <location>
        <begin position="745"/>
        <end position="781"/>
    </location>
</feature>
<evidence type="ECO:0000313" key="2">
    <source>
        <dbReference type="EMBL" id="KAF4508018.1"/>
    </source>
</evidence>
<dbReference type="OrthoDB" id="4161595at2759"/>
<feature type="compositionally biased region" description="Basic and acidic residues" evidence="1">
    <location>
        <begin position="215"/>
        <end position="243"/>
    </location>
</feature>
<feature type="region of interest" description="Disordered" evidence="1">
    <location>
        <begin position="89"/>
        <end position="182"/>
    </location>
</feature>
<feature type="compositionally biased region" description="Basic and acidic residues" evidence="1">
    <location>
        <begin position="48"/>
        <end position="58"/>
    </location>
</feature>
<feature type="compositionally biased region" description="Low complexity" evidence="1">
    <location>
        <begin position="845"/>
        <end position="863"/>
    </location>
</feature>
<protein>
    <recommendedName>
        <fullName evidence="4">ORP1 like protein</fullName>
    </recommendedName>
</protein>
<organism evidence="2 3">
    <name type="scientific">Ophiocordyceps sinensis</name>
    <dbReference type="NCBI Taxonomy" id="72228"/>
    <lineage>
        <taxon>Eukaryota</taxon>
        <taxon>Fungi</taxon>
        <taxon>Dikarya</taxon>
        <taxon>Ascomycota</taxon>
        <taxon>Pezizomycotina</taxon>
        <taxon>Sordariomycetes</taxon>
        <taxon>Hypocreomycetidae</taxon>
        <taxon>Hypocreales</taxon>
        <taxon>Ophiocordycipitaceae</taxon>
        <taxon>Ophiocordyceps</taxon>
    </lineage>
</organism>
<feature type="compositionally biased region" description="Low complexity" evidence="1">
    <location>
        <begin position="172"/>
        <end position="182"/>
    </location>
</feature>
<feature type="region of interest" description="Disordered" evidence="1">
    <location>
        <begin position="840"/>
        <end position="875"/>
    </location>
</feature>
<evidence type="ECO:0008006" key="4">
    <source>
        <dbReference type="Google" id="ProtNLM"/>
    </source>
</evidence>
<dbReference type="AlphaFoldDB" id="A0A8H4LZ67"/>
<keyword evidence="3" id="KW-1185">Reference proteome</keyword>
<proteinExistence type="predicted"/>
<feature type="compositionally biased region" description="Low complexity" evidence="1">
    <location>
        <begin position="762"/>
        <end position="781"/>
    </location>
</feature>